<protein>
    <submittedName>
        <fullName evidence="1">Uncharacterized protein</fullName>
    </submittedName>
</protein>
<proteinExistence type="predicted"/>
<organism evidence="1 2">
    <name type="scientific">BD1-7 clade bacterium</name>
    <dbReference type="NCBI Taxonomy" id="2029982"/>
    <lineage>
        <taxon>Bacteria</taxon>
        <taxon>Pseudomonadati</taxon>
        <taxon>Pseudomonadota</taxon>
        <taxon>Gammaproteobacteria</taxon>
        <taxon>Cellvibrionales</taxon>
        <taxon>Spongiibacteraceae</taxon>
        <taxon>BD1-7 clade</taxon>
    </lineage>
</organism>
<dbReference type="Proteomes" id="UP000434580">
    <property type="component" value="Unassembled WGS sequence"/>
</dbReference>
<accession>A0A5S9QRR5</accession>
<dbReference type="AlphaFoldDB" id="A0A5S9QRR5"/>
<sequence>MSNIAGKAYAMNVVTPVKGWYAWQTKFIFWFVVKFPSFLKGLINLSLIHYAHWAVLSPKQFPHLNESQPKESLNYHYMFFFSNFNGSWSQYVDSFSFAIPSGLDIFWRKNIGYPKSVPLTPFHDYIRFNQVQTSHYYSAYPYAASNDVKSAAKVKDALLAFESEFLEADENTFADAYTRLLIDLQNDMGELGPVPIVSMASDAVINNRSSRPTVIANEVEEV</sequence>
<dbReference type="OrthoDB" id="116741at2"/>
<gene>
    <name evidence="1" type="ORF">DPBNPPHM_02633</name>
</gene>
<reference evidence="1 2" key="1">
    <citation type="submission" date="2019-11" db="EMBL/GenBank/DDBJ databases">
        <authorList>
            <person name="Holert J."/>
        </authorList>
    </citation>
    <scope>NUCLEOTIDE SEQUENCE [LARGE SCALE GENOMIC DNA]</scope>
    <source>
        <strain evidence="1">BC5_2</strain>
    </source>
</reference>
<evidence type="ECO:0000313" key="2">
    <source>
        <dbReference type="Proteomes" id="UP000434580"/>
    </source>
</evidence>
<evidence type="ECO:0000313" key="1">
    <source>
        <dbReference type="EMBL" id="CAA0120871.1"/>
    </source>
</evidence>
<dbReference type="EMBL" id="CACSII010000021">
    <property type="protein sequence ID" value="CAA0120871.1"/>
    <property type="molecule type" value="Genomic_DNA"/>
</dbReference>
<name>A0A5S9QRR5_9GAMM</name>